<sequence length="337" mass="38298">MSENVAVLWDIENVTPRSSDSLLIQGMWDYAESLGRVVTSYAYADWSKPGFRSLGPTLAGLHFNMLHIPYQKTRKNKNGSDMQLVTDALELLRFHEHINTFVLITGDSDFRSLLLALRKSGKKIHIICDIKTAAQDLLILADSFADYKELMPDNEDETDETESDDKEGDRKNFPKEYWFERLAETAAILQKDNKSSNMGSVKIKMKMLNRDFNEKKIGPRGYKRWSDFVSAAVRAGYVTLQDEENQTLILPGKGYIQEVSSLQTALKTLVSTLETLDGNKEPQFHPYSIISSELKNKGVVMKVLGFSQFKKFLSSAEARGLVETKMENLRSYVKLQK</sequence>
<dbReference type="EMBL" id="CP036150">
    <property type="protein sequence ID" value="QEN07855.1"/>
    <property type="molecule type" value="Genomic_DNA"/>
</dbReference>
<dbReference type="KEGG" id="ock:EXM22_07580"/>
<name>A0A5C1QI80_9SPIO</name>
<organism evidence="3 4">
    <name type="scientific">Oceanispirochaeta crateris</name>
    <dbReference type="NCBI Taxonomy" id="2518645"/>
    <lineage>
        <taxon>Bacteria</taxon>
        <taxon>Pseudomonadati</taxon>
        <taxon>Spirochaetota</taxon>
        <taxon>Spirochaetia</taxon>
        <taxon>Spirochaetales</taxon>
        <taxon>Spirochaetaceae</taxon>
        <taxon>Oceanispirochaeta</taxon>
    </lineage>
</organism>
<evidence type="ECO:0000313" key="3">
    <source>
        <dbReference type="EMBL" id="QEN07855.1"/>
    </source>
</evidence>
<dbReference type="Gene3D" id="3.40.50.1010">
    <property type="entry name" value="5'-nuclease"/>
    <property type="match status" value="1"/>
</dbReference>
<dbReference type="AlphaFoldDB" id="A0A5C1QI80"/>
<dbReference type="PANTHER" id="PTHR35811">
    <property type="entry name" value="SLR1870 PROTEIN"/>
    <property type="match status" value="1"/>
</dbReference>
<feature type="region of interest" description="Disordered" evidence="1">
    <location>
        <begin position="151"/>
        <end position="171"/>
    </location>
</feature>
<feature type="domain" description="NYN" evidence="2">
    <location>
        <begin position="4"/>
        <end position="146"/>
    </location>
</feature>
<dbReference type="GO" id="GO:0004540">
    <property type="term" value="F:RNA nuclease activity"/>
    <property type="evidence" value="ECO:0007669"/>
    <property type="project" value="InterPro"/>
</dbReference>
<keyword evidence="4" id="KW-1185">Reference proteome</keyword>
<evidence type="ECO:0000259" key="2">
    <source>
        <dbReference type="Pfam" id="PF01936"/>
    </source>
</evidence>
<dbReference type="Proteomes" id="UP000324209">
    <property type="component" value="Chromosome"/>
</dbReference>
<dbReference type="OrthoDB" id="9783963at2"/>
<dbReference type="Pfam" id="PF01936">
    <property type="entry name" value="NYN"/>
    <property type="match status" value="1"/>
</dbReference>
<dbReference type="CDD" id="cd11297">
    <property type="entry name" value="PIN_LabA-like_N_1"/>
    <property type="match status" value="1"/>
</dbReference>
<proteinExistence type="predicted"/>
<evidence type="ECO:0000313" key="4">
    <source>
        <dbReference type="Proteomes" id="UP000324209"/>
    </source>
</evidence>
<feature type="compositionally biased region" description="Acidic residues" evidence="1">
    <location>
        <begin position="152"/>
        <end position="166"/>
    </location>
</feature>
<dbReference type="RefSeq" id="WP_149485935.1">
    <property type="nucleotide sequence ID" value="NZ_CP036150.1"/>
</dbReference>
<protein>
    <submittedName>
        <fullName evidence="3">NYN domain-containing protein</fullName>
    </submittedName>
</protein>
<dbReference type="PANTHER" id="PTHR35811:SF1">
    <property type="entry name" value="HTH OST-TYPE DOMAIN-CONTAINING PROTEIN"/>
    <property type="match status" value="1"/>
</dbReference>
<evidence type="ECO:0000256" key="1">
    <source>
        <dbReference type="SAM" id="MobiDB-lite"/>
    </source>
</evidence>
<accession>A0A5C1QI80</accession>
<gene>
    <name evidence="3" type="ORF">EXM22_07580</name>
</gene>
<reference evidence="3 4" key="1">
    <citation type="submission" date="2019-02" db="EMBL/GenBank/DDBJ databases">
        <title>Complete Genome Sequence and Methylome Analysis of free living Spirochaetas.</title>
        <authorList>
            <person name="Fomenkov A."/>
            <person name="Dubinina G."/>
            <person name="Leshcheva N."/>
            <person name="Mikheeva N."/>
            <person name="Grabovich M."/>
            <person name="Vincze T."/>
            <person name="Roberts R.J."/>
        </authorList>
    </citation>
    <scope>NUCLEOTIDE SEQUENCE [LARGE SCALE GENOMIC DNA]</scope>
    <source>
        <strain evidence="3 4">K2</strain>
    </source>
</reference>
<dbReference type="InterPro" id="IPR021139">
    <property type="entry name" value="NYN"/>
</dbReference>